<accession>A0AAV7W4T0</accession>
<reference evidence="2" key="1">
    <citation type="journal article" date="2022" name="bioRxiv">
        <title>Sequencing and chromosome-scale assembly of the giantPleurodeles waltlgenome.</title>
        <authorList>
            <person name="Brown T."/>
            <person name="Elewa A."/>
            <person name="Iarovenko S."/>
            <person name="Subramanian E."/>
            <person name="Araus A.J."/>
            <person name="Petzold A."/>
            <person name="Susuki M."/>
            <person name="Suzuki K.-i.T."/>
            <person name="Hayashi T."/>
            <person name="Toyoda A."/>
            <person name="Oliveira C."/>
            <person name="Osipova E."/>
            <person name="Leigh N.D."/>
            <person name="Simon A."/>
            <person name="Yun M.H."/>
        </authorList>
    </citation>
    <scope>NUCLEOTIDE SEQUENCE</scope>
    <source>
        <strain evidence="2">20211129_DDA</strain>
        <tissue evidence="2">Liver</tissue>
    </source>
</reference>
<protein>
    <submittedName>
        <fullName evidence="2">Uncharacterized protein</fullName>
    </submittedName>
</protein>
<comment type="caution">
    <text evidence="2">The sequence shown here is derived from an EMBL/GenBank/DDBJ whole genome shotgun (WGS) entry which is preliminary data.</text>
</comment>
<gene>
    <name evidence="2" type="ORF">NDU88_002948</name>
</gene>
<keyword evidence="3" id="KW-1185">Reference proteome</keyword>
<dbReference type="EMBL" id="JANPWB010000002">
    <property type="protein sequence ID" value="KAJ1207557.1"/>
    <property type="molecule type" value="Genomic_DNA"/>
</dbReference>
<sequence>MHIVSESLAGVMPVRALEDFDSFLVSKKSVILVLPASLDTRHRASDAEAPQAPALQALAEPAGAGCRLEAAARSDQAQTAQTPAPGPRIAGLPGR</sequence>
<feature type="region of interest" description="Disordered" evidence="1">
    <location>
        <begin position="68"/>
        <end position="95"/>
    </location>
</feature>
<organism evidence="2 3">
    <name type="scientific">Pleurodeles waltl</name>
    <name type="common">Iberian ribbed newt</name>
    <dbReference type="NCBI Taxonomy" id="8319"/>
    <lineage>
        <taxon>Eukaryota</taxon>
        <taxon>Metazoa</taxon>
        <taxon>Chordata</taxon>
        <taxon>Craniata</taxon>
        <taxon>Vertebrata</taxon>
        <taxon>Euteleostomi</taxon>
        <taxon>Amphibia</taxon>
        <taxon>Batrachia</taxon>
        <taxon>Caudata</taxon>
        <taxon>Salamandroidea</taxon>
        <taxon>Salamandridae</taxon>
        <taxon>Pleurodelinae</taxon>
        <taxon>Pleurodeles</taxon>
    </lineage>
</organism>
<dbReference type="AlphaFoldDB" id="A0AAV7W4T0"/>
<name>A0AAV7W4T0_PLEWA</name>
<dbReference type="Proteomes" id="UP001066276">
    <property type="component" value="Chromosome 1_2"/>
</dbReference>
<evidence type="ECO:0000313" key="3">
    <source>
        <dbReference type="Proteomes" id="UP001066276"/>
    </source>
</evidence>
<evidence type="ECO:0000313" key="2">
    <source>
        <dbReference type="EMBL" id="KAJ1207557.1"/>
    </source>
</evidence>
<evidence type="ECO:0000256" key="1">
    <source>
        <dbReference type="SAM" id="MobiDB-lite"/>
    </source>
</evidence>
<proteinExistence type="predicted"/>